<keyword evidence="5 7" id="KW-0548">Nucleotidyltransferase</keyword>
<evidence type="ECO:0000259" key="8">
    <source>
        <dbReference type="Pfam" id="PF00483"/>
    </source>
</evidence>
<feature type="domain" description="Nucleotidyl transferase" evidence="8">
    <location>
        <begin position="13"/>
        <end position="269"/>
    </location>
</feature>
<proteinExistence type="inferred from homology"/>
<evidence type="ECO:0000256" key="5">
    <source>
        <dbReference type="ARBA" id="ARBA00022695"/>
    </source>
</evidence>
<dbReference type="Pfam" id="PF00483">
    <property type="entry name" value="NTP_transferase"/>
    <property type="match status" value="1"/>
</dbReference>
<comment type="similarity">
    <text evidence="1 7">Belongs to the UDPGP type 2 family.</text>
</comment>
<keyword evidence="4 7" id="KW-0808">Transferase</keyword>
<gene>
    <name evidence="9" type="primary">galU</name>
    <name evidence="9" type="ORF">CKY28_00215</name>
</gene>
<evidence type="ECO:0000256" key="3">
    <source>
        <dbReference type="ARBA" id="ARBA00019048"/>
    </source>
</evidence>
<dbReference type="GO" id="GO:0006011">
    <property type="term" value="P:UDP-alpha-D-glucose metabolic process"/>
    <property type="evidence" value="ECO:0007669"/>
    <property type="project" value="InterPro"/>
</dbReference>
<dbReference type="InterPro" id="IPR029044">
    <property type="entry name" value="Nucleotide-diphossugar_trans"/>
</dbReference>
<dbReference type="EMBL" id="NSLI01000001">
    <property type="protein sequence ID" value="PAX09232.1"/>
    <property type="molecule type" value="Genomic_DNA"/>
</dbReference>
<dbReference type="EC" id="2.7.7.9" evidence="2 7"/>
<sequence length="289" mass="31333">MSFKPVRKAVFPVAGLGTRFLPATKAMPKEMLTVVDKPLIQYAVEEALEAGVEQIIFVTGRGKGALEDHFDISYELEATMTQRGKSLAAIEGIRQKPGSPVYVRQQEPLGLGHAVWCARDIVGDEPFAVLLPDELMKGSPNFLAQMVVAYEKVGGNIVGALEVPDEETHKYGVISPGRVDGRLTEVTALVEKPAQGTAPSNLMIPGRYILQPEVMRVLDNPVKGAGGEIQLTDAMAQLIGKQPFHGYTFDGERYDCGDKAGYIQANLALALERDDIGPAVREFARARVS</sequence>
<accession>A0A2A2SJ16</accession>
<dbReference type="SUPFAM" id="SSF53448">
    <property type="entry name" value="Nucleotide-diphospho-sugar transferases"/>
    <property type="match status" value="1"/>
</dbReference>
<evidence type="ECO:0000313" key="9">
    <source>
        <dbReference type="EMBL" id="PAX09232.1"/>
    </source>
</evidence>
<dbReference type="InterPro" id="IPR005771">
    <property type="entry name" value="GalU_uridylyltTrfase_bac/arc"/>
</dbReference>
<dbReference type="PANTHER" id="PTHR43197">
    <property type="entry name" value="UTP--GLUCOSE-1-PHOSPHATE URIDYLYLTRANSFERASE"/>
    <property type="match status" value="1"/>
</dbReference>
<dbReference type="Gene3D" id="3.90.550.10">
    <property type="entry name" value="Spore Coat Polysaccharide Biosynthesis Protein SpsA, Chain A"/>
    <property type="match status" value="1"/>
</dbReference>
<evidence type="ECO:0000256" key="4">
    <source>
        <dbReference type="ARBA" id="ARBA00022679"/>
    </source>
</evidence>
<dbReference type="OrthoDB" id="9803306at2"/>
<name>A0A2A2SJ16_9SPHN</name>
<evidence type="ECO:0000256" key="6">
    <source>
        <dbReference type="ARBA" id="ARBA00048128"/>
    </source>
</evidence>
<dbReference type="AlphaFoldDB" id="A0A2A2SJ16"/>
<dbReference type="PANTHER" id="PTHR43197:SF1">
    <property type="entry name" value="UTP--GLUCOSE-1-PHOSPHATE URIDYLYLTRANSFERASE"/>
    <property type="match status" value="1"/>
</dbReference>
<evidence type="ECO:0000256" key="2">
    <source>
        <dbReference type="ARBA" id="ARBA00012415"/>
    </source>
</evidence>
<dbReference type="CDD" id="cd02541">
    <property type="entry name" value="UGPase_prokaryotic"/>
    <property type="match status" value="1"/>
</dbReference>
<dbReference type="Proteomes" id="UP000218151">
    <property type="component" value="Unassembled WGS sequence"/>
</dbReference>
<evidence type="ECO:0000313" key="10">
    <source>
        <dbReference type="Proteomes" id="UP000218151"/>
    </source>
</evidence>
<dbReference type="RefSeq" id="WP_095996338.1">
    <property type="nucleotide sequence ID" value="NZ_NSLI01000001.1"/>
</dbReference>
<reference evidence="10" key="1">
    <citation type="submission" date="2017-09" db="EMBL/GenBank/DDBJ databases">
        <authorList>
            <person name="Feng G."/>
            <person name="Zhu H."/>
        </authorList>
    </citation>
    <scope>NUCLEOTIDE SEQUENCE [LARGE SCALE GENOMIC DNA]</scope>
    <source>
        <strain evidence="10">1PNM-20</strain>
    </source>
</reference>
<protein>
    <recommendedName>
        <fullName evidence="3 7">UTP--glucose-1-phosphate uridylyltransferase</fullName>
        <ecNumber evidence="2 7">2.7.7.9</ecNumber>
    </recommendedName>
    <alternativeName>
        <fullName evidence="7">UDP-glucose pyrophosphorylase</fullName>
    </alternativeName>
</protein>
<comment type="catalytic activity">
    <reaction evidence="6 7">
        <text>alpha-D-glucose 1-phosphate + UTP + H(+) = UDP-alpha-D-glucose + diphosphate</text>
        <dbReference type="Rhea" id="RHEA:19889"/>
        <dbReference type="ChEBI" id="CHEBI:15378"/>
        <dbReference type="ChEBI" id="CHEBI:33019"/>
        <dbReference type="ChEBI" id="CHEBI:46398"/>
        <dbReference type="ChEBI" id="CHEBI:58601"/>
        <dbReference type="ChEBI" id="CHEBI:58885"/>
        <dbReference type="EC" id="2.7.7.9"/>
    </reaction>
</comment>
<evidence type="ECO:0000256" key="1">
    <source>
        <dbReference type="ARBA" id="ARBA00006890"/>
    </source>
</evidence>
<keyword evidence="10" id="KW-1185">Reference proteome</keyword>
<organism evidence="9 10">
    <name type="scientific">Sphingomonas lenta</name>
    <dbReference type="NCBI Taxonomy" id="1141887"/>
    <lineage>
        <taxon>Bacteria</taxon>
        <taxon>Pseudomonadati</taxon>
        <taxon>Pseudomonadota</taxon>
        <taxon>Alphaproteobacteria</taxon>
        <taxon>Sphingomonadales</taxon>
        <taxon>Sphingomonadaceae</taxon>
        <taxon>Sphingomonas</taxon>
    </lineage>
</organism>
<dbReference type="InterPro" id="IPR005835">
    <property type="entry name" value="NTP_transferase_dom"/>
</dbReference>
<comment type="caution">
    <text evidence="9">The sequence shown here is derived from an EMBL/GenBank/DDBJ whole genome shotgun (WGS) entry which is preliminary data.</text>
</comment>
<dbReference type="NCBIfam" id="TIGR01099">
    <property type="entry name" value="galU"/>
    <property type="match status" value="1"/>
</dbReference>
<evidence type="ECO:0000256" key="7">
    <source>
        <dbReference type="RuleBase" id="RU361259"/>
    </source>
</evidence>
<dbReference type="GO" id="GO:0003983">
    <property type="term" value="F:UTP:glucose-1-phosphate uridylyltransferase activity"/>
    <property type="evidence" value="ECO:0007669"/>
    <property type="project" value="UniProtKB-EC"/>
</dbReference>